<dbReference type="Gene3D" id="3.40.190.10">
    <property type="entry name" value="Periplasmic binding protein-like II"/>
    <property type="match status" value="1"/>
</dbReference>
<sequence>MLTATALAFSPALRAQGRFPQRPITLVVPFGAGGIADLMARSLAEQMAEHLGQPVVIENKPGAGSIVASRAVASESPDGHTLLLMSNGHAVSVGLFRQLPVDPRRAFTPITTLGFFDLGLFVPAGSRFNTLADLLAFAKANPGRLTVGSIAPGSTQHLAGRLFDTTAGVDSLAVPYNGSPAVLAALRGGQVDVAFEIVGPMLPQVQAGAVRALAVTGPRRNAALPAVPTVTESGVASYEVTSWNGLAAPAGTPTTALQLLHEAALAALSAQVVRDRLAALGVRLQGSTPDAMAELLAREIERWGAVIRRAGITPN</sequence>
<evidence type="ECO:0000313" key="2">
    <source>
        <dbReference type="EMBL" id="RVT54482.1"/>
    </source>
</evidence>
<dbReference type="InterPro" id="IPR005064">
    <property type="entry name" value="BUG"/>
</dbReference>
<comment type="similarity">
    <text evidence="1">Belongs to the UPF0065 (bug) family.</text>
</comment>
<proteinExistence type="inferred from homology"/>
<dbReference type="Proteomes" id="UP000288178">
    <property type="component" value="Unassembled WGS sequence"/>
</dbReference>
<dbReference type="OrthoDB" id="8678477at2"/>
<dbReference type="PIRSF" id="PIRSF017082">
    <property type="entry name" value="YflP"/>
    <property type="match status" value="1"/>
</dbReference>
<accession>A0A437K2D2</accession>
<dbReference type="SUPFAM" id="SSF53850">
    <property type="entry name" value="Periplasmic binding protein-like II"/>
    <property type="match status" value="1"/>
</dbReference>
<dbReference type="InterPro" id="IPR042100">
    <property type="entry name" value="Bug_dom1"/>
</dbReference>
<evidence type="ECO:0000256" key="1">
    <source>
        <dbReference type="ARBA" id="ARBA00006987"/>
    </source>
</evidence>
<evidence type="ECO:0000313" key="3">
    <source>
        <dbReference type="Proteomes" id="UP000288178"/>
    </source>
</evidence>
<dbReference type="AlphaFoldDB" id="A0A437K2D2"/>
<gene>
    <name evidence="2" type="ORF">ENE75_03195</name>
</gene>
<dbReference type="Pfam" id="PF03401">
    <property type="entry name" value="TctC"/>
    <property type="match status" value="1"/>
</dbReference>
<dbReference type="EMBL" id="SACT01000001">
    <property type="protein sequence ID" value="RVT54482.1"/>
    <property type="molecule type" value="Genomic_DNA"/>
</dbReference>
<name>A0A437K2D2_9BURK</name>
<dbReference type="PANTHER" id="PTHR42928:SF5">
    <property type="entry name" value="BLR1237 PROTEIN"/>
    <property type="match status" value="1"/>
</dbReference>
<dbReference type="PANTHER" id="PTHR42928">
    <property type="entry name" value="TRICARBOXYLATE-BINDING PROTEIN"/>
    <property type="match status" value="1"/>
</dbReference>
<comment type="caution">
    <text evidence="2">The sequence shown here is derived from an EMBL/GenBank/DDBJ whole genome shotgun (WGS) entry which is preliminary data.</text>
</comment>
<dbReference type="Gene3D" id="3.40.190.150">
    <property type="entry name" value="Bordetella uptake gene, domain 1"/>
    <property type="match status" value="1"/>
</dbReference>
<protein>
    <submittedName>
        <fullName evidence="2">Tripartite tricarboxylate transporter substrate binding protein</fullName>
    </submittedName>
</protein>
<organism evidence="2 3">
    <name type="scientific">Rubrivivax albus</name>
    <dbReference type="NCBI Taxonomy" id="2499835"/>
    <lineage>
        <taxon>Bacteria</taxon>
        <taxon>Pseudomonadati</taxon>
        <taxon>Pseudomonadota</taxon>
        <taxon>Betaproteobacteria</taxon>
        <taxon>Burkholderiales</taxon>
        <taxon>Sphaerotilaceae</taxon>
        <taxon>Rubrivivax</taxon>
    </lineage>
</organism>
<reference evidence="2 3" key="1">
    <citation type="submission" date="2019-01" db="EMBL/GenBank/DDBJ databases">
        <authorList>
            <person name="Chen W.-M."/>
        </authorList>
    </citation>
    <scope>NUCLEOTIDE SEQUENCE [LARGE SCALE GENOMIC DNA]</scope>
    <source>
        <strain evidence="2 3">ICH-3</strain>
    </source>
</reference>
<keyword evidence="3" id="KW-1185">Reference proteome</keyword>